<proteinExistence type="predicted"/>
<evidence type="ECO:0000313" key="3">
    <source>
        <dbReference type="Proteomes" id="UP001177341"/>
    </source>
</evidence>
<dbReference type="EMBL" id="JAUYVO010000015">
    <property type="protein sequence ID" value="MDP2524196.1"/>
    <property type="molecule type" value="Genomic_DNA"/>
</dbReference>
<dbReference type="RefSeq" id="WP_305451172.1">
    <property type="nucleotide sequence ID" value="NZ_JAUYVO010000015.1"/>
</dbReference>
<gene>
    <name evidence="2" type="ORF">Q8W30_16630</name>
</gene>
<reference evidence="2" key="1">
    <citation type="submission" date="2023-07" db="EMBL/GenBank/DDBJ databases">
        <title>Genome content predicts the carbon catabolic preferences of heterotrophic bacteria.</title>
        <authorList>
            <person name="Gralka M."/>
        </authorList>
    </citation>
    <scope>NUCLEOTIDE SEQUENCE</scope>
    <source>
        <strain evidence="2">5G01</strain>
    </source>
</reference>
<dbReference type="Proteomes" id="UP001177341">
    <property type="component" value="Unassembled WGS sequence"/>
</dbReference>
<organism evidence="2 3">
    <name type="scientific">Neptunomonas phycophila</name>
    <dbReference type="NCBI Taxonomy" id="1572645"/>
    <lineage>
        <taxon>Bacteria</taxon>
        <taxon>Pseudomonadati</taxon>
        <taxon>Pseudomonadota</taxon>
        <taxon>Gammaproteobacteria</taxon>
        <taxon>Oceanospirillales</taxon>
        <taxon>Oceanospirillaceae</taxon>
        <taxon>Neptunomonas</taxon>
    </lineage>
</organism>
<feature type="transmembrane region" description="Helical" evidence="1">
    <location>
        <begin position="80"/>
        <end position="102"/>
    </location>
</feature>
<protein>
    <submittedName>
        <fullName evidence="2">Uncharacterized protein</fullName>
    </submittedName>
</protein>
<feature type="transmembrane region" description="Helical" evidence="1">
    <location>
        <begin position="20"/>
        <end position="43"/>
    </location>
</feature>
<evidence type="ECO:0000256" key="1">
    <source>
        <dbReference type="SAM" id="Phobius"/>
    </source>
</evidence>
<comment type="caution">
    <text evidence="2">The sequence shown here is derived from an EMBL/GenBank/DDBJ whole genome shotgun (WGS) entry which is preliminary data.</text>
</comment>
<keyword evidence="1" id="KW-0472">Membrane</keyword>
<keyword evidence="1" id="KW-1133">Transmembrane helix</keyword>
<sequence length="133" mass="14656">MNIIHYIGFPLLILHDSRLVSYPVLAGLGIFGLCLPFVVTYILTRKLGINPIFSLAWLTPWAVWFLYILLPVANKGVGNFVLELAALINVFIVISISGLLSVRKWQNRNITCQITCAILAGVGLSIITPHIGK</sequence>
<feature type="transmembrane region" description="Helical" evidence="1">
    <location>
        <begin position="114"/>
        <end position="132"/>
    </location>
</feature>
<keyword evidence="1" id="KW-0812">Transmembrane</keyword>
<name>A0ABT9EYT1_9GAMM</name>
<keyword evidence="3" id="KW-1185">Reference proteome</keyword>
<accession>A0ABT9EYT1</accession>
<evidence type="ECO:0000313" key="2">
    <source>
        <dbReference type="EMBL" id="MDP2524196.1"/>
    </source>
</evidence>
<feature type="transmembrane region" description="Helical" evidence="1">
    <location>
        <begin position="55"/>
        <end position="74"/>
    </location>
</feature>